<organism evidence="2 3">
    <name type="scientific">Glaciecola nitratireducens (strain JCM 12485 / KCTC 12276 / FR1064)</name>
    <dbReference type="NCBI Taxonomy" id="1085623"/>
    <lineage>
        <taxon>Bacteria</taxon>
        <taxon>Pseudomonadati</taxon>
        <taxon>Pseudomonadota</taxon>
        <taxon>Gammaproteobacteria</taxon>
        <taxon>Alteromonadales</taxon>
        <taxon>Alteromonadaceae</taxon>
        <taxon>Brumicola</taxon>
    </lineage>
</organism>
<keyword evidence="1" id="KW-1133">Transmembrane helix</keyword>
<dbReference type="KEGG" id="gni:GNIT_3210"/>
<evidence type="ECO:0000256" key="1">
    <source>
        <dbReference type="SAM" id="Phobius"/>
    </source>
</evidence>
<name>G4QE30_GLANF</name>
<dbReference type="AlphaFoldDB" id="G4QE30"/>
<feature type="transmembrane region" description="Helical" evidence="1">
    <location>
        <begin position="12"/>
        <end position="30"/>
    </location>
</feature>
<dbReference type="RefSeq" id="WP_014110175.1">
    <property type="nucleotide sequence ID" value="NC_016041.1"/>
</dbReference>
<protein>
    <submittedName>
        <fullName evidence="2">Uncharacterized protein</fullName>
    </submittedName>
</protein>
<keyword evidence="1" id="KW-0812">Transmembrane</keyword>
<accession>G4QE30</accession>
<sequence>MTDKKIILTLKIVISVGISLILLGVYFHLFNQTIEDMGVNGIIISAGCVAVGMALSLPTKMFLTFLLVKREMDQDKKKPSKAEPTP</sequence>
<evidence type="ECO:0000313" key="3">
    <source>
        <dbReference type="Proteomes" id="UP000009282"/>
    </source>
</evidence>
<dbReference type="OrthoDB" id="5772852at2"/>
<gene>
    <name evidence="2" type="ordered locus">GNIT_3210</name>
</gene>
<evidence type="ECO:0000313" key="2">
    <source>
        <dbReference type="EMBL" id="AEP31304.1"/>
    </source>
</evidence>
<reference evidence="2 3" key="1">
    <citation type="journal article" date="2011" name="J. Bacteriol.">
        <title>Complete genome sequence of seawater bacterium Glaciecola nitratireducens FR1064T.</title>
        <authorList>
            <person name="Bian F."/>
            <person name="Qin Q.L."/>
            <person name="Xie B.B."/>
            <person name="Shu Y.L."/>
            <person name="Zhang X.Y."/>
            <person name="Yu Y."/>
            <person name="Chen B."/>
            <person name="Chen X.L."/>
            <person name="Zhou B.C."/>
            <person name="Zhang Y.Z."/>
        </authorList>
    </citation>
    <scope>NUCLEOTIDE SEQUENCE [LARGE SCALE GENOMIC DNA]</scope>
    <source>
        <strain evidence="3">JCM 12485 / KCTC 12276 / FR1064</strain>
    </source>
</reference>
<dbReference type="STRING" id="1085623.GNIT_3210"/>
<feature type="transmembrane region" description="Helical" evidence="1">
    <location>
        <begin position="42"/>
        <end position="68"/>
    </location>
</feature>
<keyword evidence="1" id="KW-0472">Membrane</keyword>
<dbReference type="eggNOG" id="ENOG50331QF">
    <property type="taxonomic scope" value="Bacteria"/>
</dbReference>
<keyword evidence="3" id="KW-1185">Reference proteome</keyword>
<dbReference type="HOGENOM" id="CLU_192349_0_0_6"/>
<proteinExistence type="predicted"/>
<dbReference type="Proteomes" id="UP000009282">
    <property type="component" value="Chromosome"/>
</dbReference>
<dbReference type="EMBL" id="CP003060">
    <property type="protein sequence ID" value="AEP31304.1"/>
    <property type="molecule type" value="Genomic_DNA"/>
</dbReference>